<evidence type="ECO:0000313" key="4">
    <source>
        <dbReference type="EMBL" id="AEB10628.1"/>
    </source>
</evidence>
<proteinExistence type="predicted"/>
<evidence type="ECO:0000256" key="2">
    <source>
        <dbReference type="SAM" id="Phobius"/>
    </source>
</evidence>
<dbReference type="InterPro" id="IPR025517">
    <property type="entry name" value="DUF4405"/>
</dbReference>
<dbReference type="Pfam" id="PF14358">
    <property type="entry name" value="DUF4405"/>
    <property type="match status" value="1"/>
</dbReference>
<keyword evidence="2" id="KW-1133">Transmembrane helix</keyword>
<organism evidence="4 5">
    <name type="scientific">Desulfobacca acetoxidans (strain ATCC 700848 / DSM 11109 / ASRB2)</name>
    <dbReference type="NCBI Taxonomy" id="880072"/>
    <lineage>
        <taxon>Bacteria</taxon>
        <taxon>Pseudomonadati</taxon>
        <taxon>Thermodesulfobacteriota</taxon>
        <taxon>Desulfobaccia</taxon>
        <taxon>Desulfobaccales</taxon>
        <taxon>Desulfobaccaceae</taxon>
        <taxon>Desulfobacca</taxon>
    </lineage>
</organism>
<dbReference type="EMBL" id="CP002629">
    <property type="protein sequence ID" value="AEB10628.1"/>
    <property type="molecule type" value="Genomic_DNA"/>
</dbReference>
<dbReference type="AlphaFoldDB" id="F2NIT4"/>
<gene>
    <name evidence="4" type="ordered locus">Desac_2827</name>
</gene>
<feature type="region of interest" description="Disordered" evidence="1">
    <location>
        <begin position="156"/>
        <end position="175"/>
    </location>
</feature>
<accession>F2NIT4</accession>
<dbReference type="eggNOG" id="ENOG5031NBM">
    <property type="taxonomic scope" value="Bacteria"/>
</dbReference>
<dbReference type="KEGG" id="dao:Desac_2827"/>
<keyword evidence="5" id="KW-1185">Reference proteome</keyword>
<dbReference type="RefSeq" id="WP_013707737.1">
    <property type="nucleotide sequence ID" value="NC_015388.1"/>
</dbReference>
<protein>
    <recommendedName>
        <fullName evidence="3">Flavinylation-associated cytochrome domain-containing protein</fullName>
    </recommendedName>
</protein>
<dbReference type="STRING" id="880072.Desac_2827"/>
<feature type="domain" description="Flavinylation-associated cytochrome" evidence="3">
    <location>
        <begin position="9"/>
        <end position="81"/>
    </location>
</feature>
<reference evidence="5" key="2">
    <citation type="submission" date="2011-03" db="EMBL/GenBank/DDBJ databases">
        <title>The complete genome of Desulfobacca acetoxidans DSM 11109.</title>
        <authorList>
            <consortium name="US DOE Joint Genome Institute (JGI-PGF)"/>
            <person name="Lucas S."/>
            <person name="Copeland A."/>
            <person name="Lapidus A."/>
            <person name="Bruce D."/>
            <person name="Goodwin L."/>
            <person name="Pitluck S."/>
            <person name="Peters L."/>
            <person name="Kyrpides N."/>
            <person name="Mavromatis K."/>
            <person name="Ivanova N."/>
            <person name="Ovchinnikova G."/>
            <person name="Teshima H."/>
            <person name="Detter J.C."/>
            <person name="Han C."/>
            <person name="Land M."/>
            <person name="Hauser L."/>
            <person name="Markowitz V."/>
            <person name="Cheng J.-F."/>
            <person name="Hugenholtz P."/>
            <person name="Woyke T."/>
            <person name="Wu D."/>
            <person name="Spring S."/>
            <person name="Schueler E."/>
            <person name="Brambilla E."/>
            <person name="Klenk H.-P."/>
            <person name="Eisen J.A."/>
        </authorList>
    </citation>
    <scope>NUCLEOTIDE SEQUENCE [LARGE SCALE GENOMIC DNA]</scope>
    <source>
        <strain evidence="5">ATCC 700848 / DSM 11109 / ASRB2</strain>
    </source>
</reference>
<evidence type="ECO:0000313" key="5">
    <source>
        <dbReference type="Proteomes" id="UP000000483"/>
    </source>
</evidence>
<reference evidence="4 5" key="1">
    <citation type="journal article" date="2011" name="Stand. Genomic Sci.">
        <title>Complete genome sequence of the acetate-degrading sulfate reducer Desulfobacca acetoxidans type strain (ASRB2).</title>
        <authorList>
            <person name="Goker M."/>
            <person name="Teshima H."/>
            <person name="Lapidus A."/>
            <person name="Nolan M."/>
            <person name="Lucas S."/>
            <person name="Hammon N."/>
            <person name="Deshpande S."/>
            <person name="Cheng J.F."/>
            <person name="Tapia R."/>
            <person name="Han C."/>
            <person name="Goodwin L."/>
            <person name="Pitluck S."/>
            <person name="Huntemann M."/>
            <person name="Liolios K."/>
            <person name="Ivanova N."/>
            <person name="Pagani I."/>
            <person name="Mavromatis K."/>
            <person name="Ovchinikova G."/>
            <person name="Pati A."/>
            <person name="Chen A."/>
            <person name="Palaniappan K."/>
            <person name="Land M."/>
            <person name="Hauser L."/>
            <person name="Brambilla E.M."/>
            <person name="Rohde M."/>
            <person name="Spring S."/>
            <person name="Detter J.C."/>
            <person name="Woyke T."/>
            <person name="Bristow J."/>
            <person name="Eisen J.A."/>
            <person name="Markowitz V."/>
            <person name="Hugenholtz P."/>
            <person name="Kyrpides N.C."/>
            <person name="Klenk H.P."/>
        </authorList>
    </citation>
    <scope>NUCLEOTIDE SEQUENCE [LARGE SCALE GENOMIC DNA]</scope>
    <source>
        <strain evidence="5">ATCC 700848 / DSM 11109 / ASRB2</strain>
    </source>
</reference>
<evidence type="ECO:0000259" key="3">
    <source>
        <dbReference type="Pfam" id="PF14358"/>
    </source>
</evidence>
<feature type="transmembrane region" description="Helical" evidence="2">
    <location>
        <begin position="100"/>
        <end position="119"/>
    </location>
</feature>
<evidence type="ECO:0000256" key="1">
    <source>
        <dbReference type="SAM" id="MobiDB-lite"/>
    </source>
</evidence>
<feature type="transmembrane region" description="Helical" evidence="2">
    <location>
        <begin position="63"/>
        <end position="88"/>
    </location>
</feature>
<feature type="transmembrane region" description="Helical" evidence="2">
    <location>
        <begin position="12"/>
        <end position="32"/>
    </location>
</feature>
<name>F2NIT4_DESAR</name>
<feature type="compositionally biased region" description="Polar residues" evidence="1">
    <location>
        <begin position="164"/>
        <end position="175"/>
    </location>
</feature>
<sequence length="175" mass="19689">MDKGKLNFLIDALMFLCMAGIAGIGFLMKYVLLPRSAARALYGRRVELSWLGWDRHDWGEVHLYLAFLLLGLLVLHIILHWDMIVGLFKRFFANAAYRPIIMVSFVCLCAVLFLFAFFIQPDIEERGPGKGRGQGRVESREQAPKHLAALTHFDKSSLPGCLYSTGQGQNKSSLA</sequence>
<dbReference type="HOGENOM" id="CLU_1530163_0_0_7"/>
<keyword evidence="2" id="KW-0812">Transmembrane</keyword>
<dbReference type="Proteomes" id="UP000000483">
    <property type="component" value="Chromosome"/>
</dbReference>
<keyword evidence="2" id="KW-0472">Membrane</keyword>